<evidence type="ECO:0000259" key="7">
    <source>
        <dbReference type="Pfam" id="PF00673"/>
    </source>
</evidence>
<dbReference type="EMBL" id="MCGN01000007">
    <property type="protein sequence ID" value="ORY94905.1"/>
    <property type="molecule type" value="Genomic_DNA"/>
</dbReference>
<gene>
    <name evidence="8" type="ORF">BCR43DRAFT_460747</name>
</gene>
<dbReference type="STRING" id="13706.A0A1X2H8J4"/>
<feature type="domain" description="Large ribosomal subunit protein uL5 N-terminal" evidence="6">
    <location>
        <begin position="113"/>
        <end position="165"/>
    </location>
</feature>
<dbReference type="InterPro" id="IPR002132">
    <property type="entry name" value="Ribosomal_uL5"/>
</dbReference>
<dbReference type="Pfam" id="PF00673">
    <property type="entry name" value="Ribosomal_L5_C"/>
    <property type="match status" value="1"/>
</dbReference>
<feature type="compositionally biased region" description="Basic and acidic residues" evidence="5">
    <location>
        <begin position="83"/>
        <end position="94"/>
    </location>
</feature>
<name>A0A1X2H8J4_SYNRA</name>
<keyword evidence="3" id="KW-0687">Ribonucleoprotein</keyword>
<dbReference type="OMA" id="HITIHTT"/>
<keyword evidence="2 8" id="KW-0689">Ribosomal protein</keyword>
<dbReference type="GO" id="GO:0006412">
    <property type="term" value="P:translation"/>
    <property type="evidence" value="ECO:0007669"/>
    <property type="project" value="InterPro"/>
</dbReference>
<feature type="region of interest" description="Disordered" evidence="5">
    <location>
        <begin position="78"/>
        <end position="104"/>
    </location>
</feature>
<dbReference type="OrthoDB" id="539541at2759"/>
<evidence type="ECO:0000256" key="1">
    <source>
        <dbReference type="ARBA" id="ARBA00008553"/>
    </source>
</evidence>
<accession>A0A1X2H8J4</accession>
<dbReference type="FunCoup" id="A0A1X2H8J4">
    <property type="interactions" value="257"/>
</dbReference>
<dbReference type="Proteomes" id="UP000242180">
    <property type="component" value="Unassembled WGS sequence"/>
</dbReference>
<comment type="caution">
    <text evidence="8">The sequence shown here is derived from an EMBL/GenBank/DDBJ whole genome shotgun (WGS) entry which is preliminary data.</text>
</comment>
<evidence type="ECO:0000313" key="8">
    <source>
        <dbReference type="EMBL" id="ORY94905.1"/>
    </source>
</evidence>
<dbReference type="GO" id="GO:0003735">
    <property type="term" value="F:structural constituent of ribosome"/>
    <property type="evidence" value="ECO:0007669"/>
    <property type="project" value="EnsemblFungi"/>
</dbReference>
<comment type="similarity">
    <text evidence="1">Belongs to the universal ribosomal protein uL5 family.</text>
</comment>
<dbReference type="Gene3D" id="3.30.1440.10">
    <property type="match status" value="1"/>
</dbReference>
<feature type="domain" description="Large ribosomal subunit protein uL5 C-terminal" evidence="7">
    <location>
        <begin position="169"/>
        <end position="266"/>
    </location>
</feature>
<dbReference type="AlphaFoldDB" id="A0A1X2H8J4"/>
<dbReference type="InterPro" id="IPR031309">
    <property type="entry name" value="Ribosomal_uL5_C"/>
</dbReference>
<evidence type="ECO:0000259" key="6">
    <source>
        <dbReference type="Pfam" id="PF00281"/>
    </source>
</evidence>
<evidence type="ECO:0000256" key="5">
    <source>
        <dbReference type="SAM" id="MobiDB-lite"/>
    </source>
</evidence>
<dbReference type="Pfam" id="PF00281">
    <property type="entry name" value="Ribosomal_L5"/>
    <property type="match status" value="1"/>
</dbReference>
<evidence type="ECO:0000256" key="4">
    <source>
        <dbReference type="ARBA" id="ARBA00040368"/>
    </source>
</evidence>
<organism evidence="8 9">
    <name type="scientific">Syncephalastrum racemosum</name>
    <name type="common">Filamentous fungus</name>
    <dbReference type="NCBI Taxonomy" id="13706"/>
    <lineage>
        <taxon>Eukaryota</taxon>
        <taxon>Fungi</taxon>
        <taxon>Fungi incertae sedis</taxon>
        <taxon>Mucoromycota</taxon>
        <taxon>Mucoromycotina</taxon>
        <taxon>Mucoromycetes</taxon>
        <taxon>Mucorales</taxon>
        <taxon>Syncephalastraceae</taxon>
        <taxon>Syncephalastrum</taxon>
    </lineage>
</organism>
<evidence type="ECO:0000313" key="9">
    <source>
        <dbReference type="Proteomes" id="UP000242180"/>
    </source>
</evidence>
<sequence>MSSFRLLARRAATLPARRLFTTTTAAASSRGLQRVKEYYDNTLSEDLMVLTYDHSRVAPPFSKHPDIEVQIANALASTSEQPKAVEPKPTEVRTRKGGKPVKPIQPLKSYKTIPGLDKIVLHAMVKEAIGNKSNLLSAFMAFQSITSQRPEVVYATTSVANWKLRAGMPVGVKVTLRGEEMYHFLDKLVEIVLPRLKEWPGLSITAGDGNGNIALGFPAHSLAFFPEIEGHFDMYPRMTGFDVILNTTAYTNTDGRLLLSGLSIPFQTKK</sequence>
<dbReference type="SUPFAM" id="SSF55282">
    <property type="entry name" value="RL5-like"/>
    <property type="match status" value="1"/>
</dbReference>
<dbReference type="InterPro" id="IPR022803">
    <property type="entry name" value="Ribosomal_uL5_dom_sf"/>
</dbReference>
<reference evidence="8 9" key="1">
    <citation type="submission" date="2016-07" db="EMBL/GenBank/DDBJ databases">
        <title>Pervasive Adenine N6-methylation of Active Genes in Fungi.</title>
        <authorList>
            <consortium name="DOE Joint Genome Institute"/>
            <person name="Mondo S.J."/>
            <person name="Dannebaum R.O."/>
            <person name="Kuo R.C."/>
            <person name="Labutti K."/>
            <person name="Haridas S."/>
            <person name="Kuo A."/>
            <person name="Salamov A."/>
            <person name="Ahrendt S.R."/>
            <person name="Lipzen A."/>
            <person name="Sullivan W."/>
            <person name="Andreopoulos W.B."/>
            <person name="Clum A."/>
            <person name="Lindquist E."/>
            <person name="Daum C."/>
            <person name="Ramamoorthy G.K."/>
            <person name="Gryganskyi A."/>
            <person name="Culley D."/>
            <person name="Magnuson J.K."/>
            <person name="James T.Y."/>
            <person name="O'Malley M.A."/>
            <person name="Stajich J.E."/>
            <person name="Spatafora J.W."/>
            <person name="Visel A."/>
            <person name="Grigoriev I.V."/>
        </authorList>
    </citation>
    <scope>NUCLEOTIDE SEQUENCE [LARGE SCALE GENOMIC DNA]</scope>
    <source>
        <strain evidence="8 9">NRRL 2496</strain>
    </source>
</reference>
<dbReference type="InParanoid" id="A0A1X2H8J4"/>
<dbReference type="PANTHER" id="PTHR11994">
    <property type="entry name" value="60S RIBOSOMAL PROTEIN L11-RELATED"/>
    <property type="match status" value="1"/>
</dbReference>
<keyword evidence="9" id="KW-1185">Reference proteome</keyword>
<dbReference type="FunFam" id="3.30.1440.10:FF:000001">
    <property type="entry name" value="50S ribosomal protein L5"/>
    <property type="match status" value="1"/>
</dbReference>
<protein>
    <recommendedName>
        <fullName evidence="4">Large ribosomal subunit protein uL5m</fullName>
    </recommendedName>
</protein>
<evidence type="ECO:0000256" key="2">
    <source>
        <dbReference type="ARBA" id="ARBA00022980"/>
    </source>
</evidence>
<proteinExistence type="inferred from homology"/>
<evidence type="ECO:0000256" key="3">
    <source>
        <dbReference type="ARBA" id="ARBA00023274"/>
    </source>
</evidence>
<dbReference type="GO" id="GO:0005762">
    <property type="term" value="C:mitochondrial large ribosomal subunit"/>
    <property type="evidence" value="ECO:0007669"/>
    <property type="project" value="EnsemblFungi"/>
</dbReference>
<dbReference type="InterPro" id="IPR031310">
    <property type="entry name" value="Ribosomal_uL5_N"/>
</dbReference>